<dbReference type="InterPro" id="IPR035999">
    <property type="entry name" value="Sec7_dom_sf"/>
</dbReference>
<feature type="domain" description="SEC7" evidence="4">
    <location>
        <begin position="469"/>
        <end position="656"/>
    </location>
</feature>
<evidence type="ECO:0000256" key="3">
    <source>
        <dbReference type="SAM" id="MobiDB-lite"/>
    </source>
</evidence>
<dbReference type="Gene3D" id="1.25.10.10">
    <property type="entry name" value="Leucine-rich Repeat Variant"/>
    <property type="match status" value="1"/>
</dbReference>
<evidence type="ECO:0000256" key="1">
    <source>
        <dbReference type="ARBA" id="ARBA00004496"/>
    </source>
</evidence>
<comment type="caution">
    <text evidence="5">The sequence shown here is derived from an EMBL/GenBank/DDBJ whole genome shotgun (WGS) entry which is preliminary data.</text>
</comment>
<dbReference type="EMBL" id="MLAK01001111">
    <property type="protein sequence ID" value="OHS97515.1"/>
    <property type="molecule type" value="Genomic_DNA"/>
</dbReference>
<dbReference type="InterPro" id="IPR000904">
    <property type="entry name" value="Sec7_dom"/>
</dbReference>
<evidence type="ECO:0000259" key="4">
    <source>
        <dbReference type="PROSITE" id="PS50190"/>
    </source>
</evidence>
<organism evidence="5 6">
    <name type="scientific">Tritrichomonas foetus</name>
    <dbReference type="NCBI Taxonomy" id="1144522"/>
    <lineage>
        <taxon>Eukaryota</taxon>
        <taxon>Metamonada</taxon>
        <taxon>Parabasalia</taxon>
        <taxon>Tritrichomonadida</taxon>
        <taxon>Tritrichomonadidae</taxon>
        <taxon>Tritrichomonas</taxon>
    </lineage>
</organism>
<dbReference type="Pfam" id="PF09324">
    <property type="entry name" value="Sec7-like_HDS"/>
    <property type="match status" value="1"/>
</dbReference>
<feature type="compositionally biased region" description="Basic and acidic residues" evidence="3">
    <location>
        <begin position="1123"/>
        <end position="1134"/>
    </location>
</feature>
<dbReference type="SUPFAM" id="SSF48371">
    <property type="entry name" value="ARM repeat"/>
    <property type="match status" value="1"/>
</dbReference>
<dbReference type="SUPFAM" id="SSF48425">
    <property type="entry name" value="Sec7 domain"/>
    <property type="match status" value="1"/>
</dbReference>
<dbReference type="Gene3D" id="1.10.220.20">
    <property type="match status" value="1"/>
</dbReference>
<dbReference type="InterPro" id="IPR015403">
    <property type="entry name" value="Mon2/Sec7/BIG1-like_HDS"/>
</dbReference>
<proteinExistence type="predicted"/>
<dbReference type="PROSITE" id="PS50190">
    <property type="entry name" value="SEC7"/>
    <property type="match status" value="1"/>
</dbReference>
<dbReference type="InterPro" id="IPR023394">
    <property type="entry name" value="Sec7_C_sf"/>
</dbReference>
<comment type="subcellular location">
    <subcellularLocation>
        <location evidence="1">Cytoplasm</location>
    </subcellularLocation>
</comment>
<name>A0A1J4JIY0_9EUKA</name>
<dbReference type="PANTHER" id="PTHR10663:SF375">
    <property type="entry name" value="LD29171P"/>
    <property type="match status" value="1"/>
</dbReference>
<dbReference type="InterPro" id="IPR016024">
    <property type="entry name" value="ARM-type_fold"/>
</dbReference>
<dbReference type="GeneID" id="94845430"/>
<dbReference type="GO" id="GO:0005737">
    <property type="term" value="C:cytoplasm"/>
    <property type="evidence" value="ECO:0007669"/>
    <property type="project" value="UniProtKB-SubCell"/>
</dbReference>
<dbReference type="OrthoDB" id="430364at2759"/>
<evidence type="ECO:0000256" key="2">
    <source>
        <dbReference type="ARBA" id="ARBA00022490"/>
    </source>
</evidence>
<accession>A0A1J4JIY0</accession>
<dbReference type="FunFam" id="1.10.1000.11:FF:000002">
    <property type="entry name" value="Cytohesin 1"/>
    <property type="match status" value="1"/>
</dbReference>
<dbReference type="Gene3D" id="1.10.1000.11">
    <property type="entry name" value="Arf Nucleotide-binding Site Opener,domain 2"/>
    <property type="match status" value="1"/>
</dbReference>
<dbReference type="GO" id="GO:0032012">
    <property type="term" value="P:regulation of ARF protein signal transduction"/>
    <property type="evidence" value="ECO:0007669"/>
    <property type="project" value="InterPro"/>
</dbReference>
<protein>
    <submittedName>
        <fullName evidence="5">Sec7 domain containing protein</fullName>
    </submittedName>
</protein>
<dbReference type="VEuPathDB" id="TrichDB:TRFO_36274"/>
<keyword evidence="2" id="KW-0963">Cytoplasm</keyword>
<gene>
    <name evidence="5" type="ORF">TRFO_36274</name>
</gene>
<dbReference type="Proteomes" id="UP000179807">
    <property type="component" value="Unassembled WGS sequence"/>
</dbReference>
<dbReference type="SMART" id="SM00222">
    <property type="entry name" value="Sec7"/>
    <property type="match status" value="1"/>
</dbReference>
<dbReference type="RefSeq" id="XP_068350652.1">
    <property type="nucleotide sequence ID" value="XM_068510726.1"/>
</dbReference>
<evidence type="ECO:0000313" key="6">
    <source>
        <dbReference type="Proteomes" id="UP000179807"/>
    </source>
</evidence>
<evidence type="ECO:0000313" key="5">
    <source>
        <dbReference type="EMBL" id="OHS97515.1"/>
    </source>
</evidence>
<reference evidence="5" key="1">
    <citation type="submission" date="2016-10" db="EMBL/GenBank/DDBJ databases">
        <authorList>
            <person name="Benchimol M."/>
            <person name="Almeida L.G."/>
            <person name="Vasconcelos A.T."/>
            <person name="Perreira-Neves A."/>
            <person name="Rosa I.A."/>
            <person name="Tasca T."/>
            <person name="Bogo M.R."/>
            <person name="de Souza W."/>
        </authorList>
    </citation>
    <scope>NUCLEOTIDE SEQUENCE [LARGE SCALE GENOMIC DNA]</scope>
    <source>
        <strain evidence="5">K</strain>
    </source>
</reference>
<sequence>MFLFNTHLFVLNILSSNLSTNFRKKRKKVFQIFITLKLFDSSLFHYRAKMTSLLSIVATHLKALRKACGSFGKRSLKDLLTASETQLAQNKSKISDQIIIKLLEPFFHAAELDPLKYQVPVIDCYIAIFKSNPDGGFHHPSIIDKVLRSLFTIDKFQLEENRKKAANCVFACIISKSGQIFVHSDLLLLSFTYLLRLHNSALESREMIEKIINDLTKHFISQYKKPVPILPFNTIEQAAKQISGIICTHTIAIKEYVPHCITATIRDVDIVVMIRAFCNPIGKSCVPTTLLCANTILSLLELDLPYIEKSFFVNELGTTIHVALLSLCLDGNLQLYKTTAKLISTIWKRFSENYNEGLNEVLDKGLATSLVSPSPKTMIRNFKVLSSIVEDPQFMVDTFVNYDCDKSGIFQNIFENTVNIVVKRSYPAQASIELQKEALKTLLCILENLWKYFNQFNEKTEEKEKVAKSVLNQKKEKNMIEKAQDVFKKSPNKGLLYFSSHNMCEDNAQSYADFLFETAWLDPAGVGEVIGGSKPLNLEILPLFVKHFDFKGQSFETAFRSFLSKFQIPGESQMIDRVMQEFGTKYYNDNTNMFSCADTVYVLAFSTLMLHTDAHHPNVTHHMTLDEFIRNNRGIDGGHDLPTSFLEELYKGITAKKINLTAGTAMPNIALLSQKQQAEVFKERINQTLETAKQRTTTELHQHRFHRAESPLLVGPMFQCVWGGVLAALTMSFEMTDDPEIVNWCLKGFQLCTHIASHCYVEDALATLVDSFAKFTRLRTYSSELKTKNFQCTAALLQCANNDIKFLKGAWDIILAECSALDKMSQNKSFVTDLSSINTLYIRSGALDRESIQDFVAALCKVSAQAMEENPPRDSMLHGLQQVALNNLERPMVVWREIWQQMANLFVRYGQSDKENVSLTVLSILHNIAQSFMKLEETTQMHHKETFLQPLFDIFDHQSSTEVRNRILEYVENLVTLHSKNLQSGWQIILQVLTLTVAQEPKLIPKGLTILQKIVTKSFEDVKGYQVNMLLTAVVCYVMTKDNHGKIALKAVQLFSVIASHLNKNDTAIWLILFESIQRSLEHSNAEVRSSIEASLISIVVKHGFKPEPIKATDNEAEGENNGESKSENNNEVKSEIENENYFTREVWLDFIQKLLPAVFSFNDTNNIDHLTSLLKNIYSSIFEKFLDKLIEYAKEILDFLQHCAAGTTNTGMRRESLLCLESFVKGSGNAFDDENLTNSLLEMLDKLVPEMTTSVLFVNVLYTFIDVFSNSTSENIDCIARANKYITILGNLSELCSRKRSTKGVLPTWCEARKAYFSCIVRQNREDEVVENLYETLEFYQALRQNGNTYAEWDSLVANCIGITTQMGNELFVKCTKRSTEFICNLVEVDSEDVRKELVPLLKRQLDIA</sequence>
<dbReference type="GO" id="GO:0005085">
    <property type="term" value="F:guanyl-nucleotide exchange factor activity"/>
    <property type="evidence" value="ECO:0007669"/>
    <property type="project" value="InterPro"/>
</dbReference>
<dbReference type="InterPro" id="IPR011989">
    <property type="entry name" value="ARM-like"/>
</dbReference>
<keyword evidence="6" id="KW-1185">Reference proteome</keyword>
<dbReference type="CDD" id="cd00171">
    <property type="entry name" value="Sec7"/>
    <property type="match status" value="1"/>
</dbReference>
<feature type="region of interest" description="Disordered" evidence="3">
    <location>
        <begin position="1110"/>
        <end position="1134"/>
    </location>
</feature>
<dbReference type="PANTHER" id="PTHR10663">
    <property type="entry name" value="GUANYL-NUCLEOTIDE EXCHANGE FACTOR"/>
    <property type="match status" value="1"/>
</dbReference>
<dbReference type="Pfam" id="PF01369">
    <property type="entry name" value="Sec7"/>
    <property type="match status" value="1"/>
</dbReference>